<dbReference type="Proteomes" id="UP001239111">
    <property type="component" value="Chromosome 2"/>
</dbReference>
<organism evidence="1 2">
    <name type="scientific">Eretmocerus hayati</name>
    <dbReference type="NCBI Taxonomy" id="131215"/>
    <lineage>
        <taxon>Eukaryota</taxon>
        <taxon>Metazoa</taxon>
        <taxon>Ecdysozoa</taxon>
        <taxon>Arthropoda</taxon>
        <taxon>Hexapoda</taxon>
        <taxon>Insecta</taxon>
        <taxon>Pterygota</taxon>
        <taxon>Neoptera</taxon>
        <taxon>Endopterygota</taxon>
        <taxon>Hymenoptera</taxon>
        <taxon>Apocrita</taxon>
        <taxon>Proctotrupomorpha</taxon>
        <taxon>Chalcidoidea</taxon>
        <taxon>Aphelinidae</taxon>
        <taxon>Aphelininae</taxon>
        <taxon>Eretmocerus</taxon>
    </lineage>
</organism>
<evidence type="ECO:0000313" key="1">
    <source>
        <dbReference type="EMBL" id="KAJ8674939.1"/>
    </source>
</evidence>
<proteinExistence type="predicted"/>
<reference evidence="1" key="1">
    <citation type="submission" date="2023-04" db="EMBL/GenBank/DDBJ databases">
        <title>A chromosome-level genome assembly of the parasitoid wasp Eretmocerus hayati.</title>
        <authorList>
            <person name="Zhong Y."/>
            <person name="Liu S."/>
            <person name="Liu Y."/>
        </authorList>
    </citation>
    <scope>NUCLEOTIDE SEQUENCE</scope>
    <source>
        <strain evidence="1">ZJU_SS_LIU_2023</strain>
    </source>
</reference>
<evidence type="ECO:0000313" key="2">
    <source>
        <dbReference type="Proteomes" id="UP001239111"/>
    </source>
</evidence>
<keyword evidence="2" id="KW-1185">Reference proteome</keyword>
<sequence>MANTYRLCLASIILFLMARLDSRVCWPADPSPNEIAIGSRCSDCEVFNFNYNMDSTILTRNEDWITYDELSGRVVGVFVQKSHNDPERVAVIAGGPGFEYVTLYFRSRSGQAMDSRIQIYASRSPPEDFLCH</sequence>
<comment type="caution">
    <text evidence="1">The sequence shown here is derived from an EMBL/GenBank/DDBJ whole genome shotgun (WGS) entry which is preliminary data.</text>
</comment>
<gene>
    <name evidence="1" type="ORF">QAD02_010725</name>
</gene>
<name>A0ACC2NV14_9HYME</name>
<protein>
    <submittedName>
        <fullName evidence="1">Uncharacterized protein</fullName>
    </submittedName>
</protein>
<dbReference type="EMBL" id="CM056742">
    <property type="protein sequence ID" value="KAJ8674939.1"/>
    <property type="molecule type" value="Genomic_DNA"/>
</dbReference>
<accession>A0ACC2NV14</accession>